<feature type="transmembrane region" description="Helical" evidence="1">
    <location>
        <begin position="12"/>
        <end position="30"/>
    </location>
</feature>
<reference evidence="2 3" key="1">
    <citation type="submission" date="2020-07" db="EMBL/GenBank/DDBJ databases">
        <title>Screening of a cold-adapted Planococcus bacterium producing protease in traditional shrimp paste and protease identification by genome sequencing.</title>
        <authorList>
            <person name="Gao R."/>
            <person name="Leng W."/>
            <person name="Chu Q."/>
            <person name="Wu X."/>
            <person name="Liu H."/>
            <person name="Li X."/>
        </authorList>
    </citation>
    <scope>NUCLEOTIDE SEQUENCE [LARGE SCALE GENOMIC DNA]</scope>
    <source>
        <strain evidence="2 3">XJ11</strain>
    </source>
</reference>
<dbReference type="EMBL" id="CP059540">
    <property type="protein sequence ID" value="QMT18168.1"/>
    <property type="molecule type" value="Genomic_DNA"/>
</dbReference>
<evidence type="ECO:0000313" key="2">
    <source>
        <dbReference type="EMBL" id="QMT18168.1"/>
    </source>
</evidence>
<proteinExistence type="predicted"/>
<keyword evidence="1" id="KW-1133">Transmembrane helix</keyword>
<keyword evidence="1" id="KW-0472">Membrane</keyword>
<evidence type="ECO:0000313" key="3">
    <source>
        <dbReference type="Proteomes" id="UP000514716"/>
    </source>
</evidence>
<dbReference type="Proteomes" id="UP000514716">
    <property type="component" value="Chromosome"/>
</dbReference>
<dbReference type="RefSeq" id="WP_182092804.1">
    <property type="nucleotide sequence ID" value="NZ_CP059540.1"/>
</dbReference>
<dbReference type="KEGG" id="pdec:H1Q58_03870"/>
<name>A0A7D7MJG7_PLAMR</name>
<feature type="transmembrane region" description="Helical" evidence="1">
    <location>
        <begin position="121"/>
        <end position="139"/>
    </location>
</feature>
<dbReference type="AlphaFoldDB" id="A0A7D7MJG7"/>
<gene>
    <name evidence="2" type="ORF">H1Q58_03870</name>
</gene>
<protein>
    <submittedName>
        <fullName evidence="2">Uncharacterized protein</fullName>
    </submittedName>
</protein>
<evidence type="ECO:0000256" key="1">
    <source>
        <dbReference type="SAM" id="Phobius"/>
    </source>
</evidence>
<accession>A0A7D7MJG7</accession>
<keyword evidence="1" id="KW-0812">Transmembrane</keyword>
<feature type="transmembrane region" description="Helical" evidence="1">
    <location>
        <begin position="42"/>
        <end position="59"/>
    </location>
</feature>
<sequence>MLAEMYKKREKLAYVFLALTVLMVVGWLIFQTPESTEEWWEMLFFLLPFGLVISFIAISRSHYNKVKDLEIPKSTKSLSELKELVIKKDAAFIPRLLLFEKSGEFIGSIEMKRLKWWMYPLLLREASLLTMFPMTYVFLGDDGEIRLSFRKTGGVKQSKLMIYDTENKMIGTYIQEELKAMINIKGKLYNERQEFILPIQASGFSGNFSWNDQQDQRWAYFYNGMFPHEYTDLFKDTQNDIVELSENISEEDKTRLFAVIGYLFFTRINS</sequence>
<organism evidence="2 3">
    <name type="scientific">Planococcus maritimus</name>
    <dbReference type="NCBI Taxonomy" id="192421"/>
    <lineage>
        <taxon>Bacteria</taxon>
        <taxon>Bacillati</taxon>
        <taxon>Bacillota</taxon>
        <taxon>Bacilli</taxon>
        <taxon>Bacillales</taxon>
        <taxon>Caryophanaceae</taxon>
        <taxon>Planococcus</taxon>
    </lineage>
</organism>
<keyword evidence="3" id="KW-1185">Reference proteome</keyword>